<evidence type="ECO:0000256" key="1">
    <source>
        <dbReference type="ARBA" id="ARBA00022428"/>
    </source>
</evidence>
<dbReference type="GO" id="GO:0032259">
    <property type="term" value="P:methylation"/>
    <property type="evidence" value="ECO:0007669"/>
    <property type="project" value="UniProtKB-KW"/>
</dbReference>
<dbReference type="Pfam" id="PF13649">
    <property type="entry name" value="Methyltransf_25"/>
    <property type="match status" value="1"/>
</dbReference>
<name>A0ABT1UC69_9GAMM</name>
<dbReference type="InterPro" id="IPR041698">
    <property type="entry name" value="Methyltransf_25"/>
</dbReference>
<evidence type="ECO:0000313" key="6">
    <source>
        <dbReference type="EMBL" id="MCQ8179827.1"/>
    </source>
</evidence>
<keyword evidence="7" id="KW-1185">Reference proteome</keyword>
<protein>
    <submittedName>
        <fullName evidence="6">Methyltransferase domain-containing protein</fullName>
    </submittedName>
</protein>
<dbReference type="Gene3D" id="3.40.50.150">
    <property type="entry name" value="Vaccinia Virus protein VP39"/>
    <property type="match status" value="1"/>
</dbReference>
<feature type="domain" description="Methyltransferase" evidence="5">
    <location>
        <begin position="49"/>
        <end position="145"/>
    </location>
</feature>
<dbReference type="CDD" id="cd02440">
    <property type="entry name" value="AdoMet_MTases"/>
    <property type="match status" value="1"/>
</dbReference>
<dbReference type="PROSITE" id="PS51608">
    <property type="entry name" value="SAM_MT_UBIE"/>
    <property type="match status" value="1"/>
</dbReference>
<organism evidence="6 7">
    <name type="scientific">Methylomonas aurea</name>
    <dbReference type="NCBI Taxonomy" id="2952224"/>
    <lineage>
        <taxon>Bacteria</taxon>
        <taxon>Pseudomonadati</taxon>
        <taxon>Pseudomonadota</taxon>
        <taxon>Gammaproteobacteria</taxon>
        <taxon>Methylococcales</taxon>
        <taxon>Methylococcaceae</taxon>
        <taxon>Methylomonas</taxon>
    </lineage>
</organism>
<keyword evidence="3" id="KW-0808">Transferase</keyword>
<evidence type="ECO:0000256" key="3">
    <source>
        <dbReference type="ARBA" id="ARBA00022679"/>
    </source>
</evidence>
<reference evidence="6 7" key="1">
    <citation type="submission" date="2022-07" db="EMBL/GenBank/DDBJ databases">
        <title>Methylomonas rivi sp. nov., Methylomonas rosea sp. nov., Methylomonas aureus sp. nov. and Methylomonas subterranea sp. nov., four novel methanotrophs isolated from a freshwater creek and the deep terrestrial subsurface.</title>
        <authorList>
            <person name="Abin C."/>
            <person name="Sankaranarayanan K."/>
            <person name="Garner C."/>
            <person name="Sindelar R."/>
            <person name="Kotary K."/>
            <person name="Garner R."/>
            <person name="Barclay S."/>
            <person name="Lawson P."/>
            <person name="Krumholz L."/>
        </authorList>
    </citation>
    <scope>NUCLEOTIDE SEQUENCE [LARGE SCALE GENOMIC DNA]</scope>
    <source>
        <strain evidence="6 7">SURF-1</strain>
    </source>
</reference>
<comment type="caution">
    <text evidence="6">The sequence shown here is derived from an EMBL/GenBank/DDBJ whole genome shotgun (WGS) entry which is preliminary data.</text>
</comment>
<dbReference type="InterPro" id="IPR004033">
    <property type="entry name" value="UbiE/COQ5_MeTrFase"/>
</dbReference>
<dbReference type="GO" id="GO:0008168">
    <property type="term" value="F:methyltransferase activity"/>
    <property type="evidence" value="ECO:0007669"/>
    <property type="project" value="UniProtKB-KW"/>
</dbReference>
<evidence type="ECO:0000313" key="7">
    <source>
        <dbReference type="Proteomes" id="UP001524569"/>
    </source>
</evidence>
<dbReference type="Proteomes" id="UP001524569">
    <property type="component" value="Unassembled WGS sequence"/>
</dbReference>
<dbReference type="PANTHER" id="PTHR43591">
    <property type="entry name" value="METHYLTRANSFERASE"/>
    <property type="match status" value="1"/>
</dbReference>
<dbReference type="RefSeq" id="WP_256609207.1">
    <property type="nucleotide sequence ID" value="NZ_JANIBM010000001.1"/>
</dbReference>
<keyword evidence="4" id="KW-0949">S-adenosyl-L-methionine</keyword>
<evidence type="ECO:0000259" key="5">
    <source>
        <dbReference type="Pfam" id="PF13649"/>
    </source>
</evidence>
<dbReference type="SUPFAM" id="SSF53335">
    <property type="entry name" value="S-adenosyl-L-methionine-dependent methyltransferases"/>
    <property type="match status" value="1"/>
</dbReference>
<accession>A0ABT1UC69</accession>
<dbReference type="PANTHER" id="PTHR43591:SF24">
    <property type="entry name" value="2-METHOXY-6-POLYPRENYL-1,4-BENZOQUINOL METHYLASE, MITOCHONDRIAL"/>
    <property type="match status" value="1"/>
</dbReference>
<evidence type="ECO:0000256" key="4">
    <source>
        <dbReference type="ARBA" id="ARBA00022691"/>
    </source>
</evidence>
<proteinExistence type="predicted"/>
<gene>
    <name evidence="6" type="ORF">NP603_01780</name>
</gene>
<dbReference type="EMBL" id="JANIBM010000001">
    <property type="protein sequence ID" value="MCQ8179827.1"/>
    <property type="molecule type" value="Genomic_DNA"/>
</dbReference>
<sequence>MSELDMARTRAAAAYNAAADHFDHPVNGFWDRFGRATVAGLNLQPGMRVLDVCSGTGASALPAAERVGADGYVLGIDLAENLLVLARQKAAAAGLGNVEFRHGDMLTLGLPDAGFDAVVCVFGIFFVPDMAVAVRELWRMVRPGGQLAITTWGPDFFEPANSAFWQTIRHEAPHLHKAFNPWDRISDPTSLRAMLREAGIVNVDIVEDSARHPLASPEDWWTTLIGSGYRGTIDQLDAAAFDRVKQANLNFIEQNGISAVQANVIYALADKPV</sequence>
<keyword evidence="2 6" id="KW-0489">Methyltransferase</keyword>
<dbReference type="InterPro" id="IPR029063">
    <property type="entry name" value="SAM-dependent_MTases_sf"/>
</dbReference>
<evidence type="ECO:0000256" key="2">
    <source>
        <dbReference type="ARBA" id="ARBA00022603"/>
    </source>
</evidence>
<keyword evidence="1" id="KW-0474">Menaquinone biosynthesis</keyword>